<dbReference type="GO" id="GO:0015833">
    <property type="term" value="P:peptide transport"/>
    <property type="evidence" value="ECO:0007669"/>
    <property type="project" value="TreeGrafter"/>
</dbReference>
<evidence type="ECO:0000256" key="3">
    <source>
        <dbReference type="ARBA" id="ARBA00022729"/>
    </source>
</evidence>
<evidence type="ECO:0000313" key="7">
    <source>
        <dbReference type="Proteomes" id="UP000606044"/>
    </source>
</evidence>
<protein>
    <submittedName>
        <fullName evidence="6">ABC transporter substrate-binding protein</fullName>
    </submittedName>
</protein>
<dbReference type="GO" id="GO:0030288">
    <property type="term" value="C:outer membrane-bounded periplasmic space"/>
    <property type="evidence" value="ECO:0007669"/>
    <property type="project" value="UniProtKB-ARBA"/>
</dbReference>
<dbReference type="CDD" id="cd08517">
    <property type="entry name" value="PBP2_NikA_DppA_OppA_like_13"/>
    <property type="match status" value="1"/>
</dbReference>
<keyword evidence="3 4" id="KW-0732">Signal</keyword>
<dbReference type="PANTHER" id="PTHR30290:SF38">
    <property type="entry name" value="D,D-DIPEPTIDE-BINDING PERIPLASMIC PROTEIN DDPA-RELATED"/>
    <property type="match status" value="1"/>
</dbReference>
<accession>A0A917FDF2</accession>
<dbReference type="InterPro" id="IPR000914">
    <property type="entry name" value="SBP_5_dom"/>
</dbReference>
<dbReference type="Pfam" id="PF00496">
    <property type="entry name" value="SBP_bac_5"/>
    <property type="match status" value="1"/>
</dbReference>
<evidence type="ECO:0000259" key="5">
    <source>
        <dbReference type="Pfam" id="PF00496"/>
    </source>
</evidence>
<reference evidence="6" key="1">
    <citation type="journal article" date="2014" name="Int. J. Syst. Evol. Microbiol.">
        <title>Complete genome sequence of Corynebacterium casei LMG S-19264T (=DSM 44701T), isolated from a smear-ripened cheese.</title>
        <authorList>
            <consortium name="US DOE Joint Genome Institute (JGI-PGF)"/>
            <person name="Walter F."/>
            <person name="Albersmeier A."/>
            <person name="Kalinowski J."/>
            <person name="Ruckert C."/>
        </authorList>
    </citation>
    <scope>NUCLEOTIDE SEQUENCE</scope>
    <source>
        <strain evidence="6">CCM 7897</strain>
    </source>
</reference>
<feature type="chain" id="PRO_5036972834" evidence="4">
    <location>
        <begin position="29"/>
        <end position="524"/>
    </location>
</feature>
<dbReference type="PANTHER" id="PTHR30290">
    <property type="entry name" value="PERIPLASMIC BINDING COMPONENT OF ABC TRANSPORTER"/>
    <property type="match status" value="1"/>
</dbReference>
<dbReference type="GO" id="GO:0043190">
    <property type="term" value="C:ATP-binding cassette (ABC) transporter complex"/>
    <property type="evidence" value="ECO:0007669"/>
    <property type="project" value="InterPro"/>
</dbReference>
<dbReference type="SUPFAM" id="SSF53850">
    <property type="entry name" value="Periplasmic binding protein-like II"/>
    <property type="match status" value="1"/>
</dbReference>
<dbReference type="Gene3D" id="3.40.190.10">
    <property type="entry name" value="Periplasmic binding protein-like II"/>
    <property type="match status" value="1"/>
</dbReference>
<evidence type="ECO:0000256" key="1">
    <source>
        <dbReference type="ARBA" id="ARBA00004418"/>
    </source>
</evidence>
<dbReference type="EMBL" id="BMCT01000004">
    <property type="protein sequence ID" value="GGF70598.1"/>
    <property type="molecule type" value="Genomic_DNA"/>
</dbReference>
<dbReference type="InterPro" id="IPR039424">
    <property type="entry name" value="SBP_5"/>
</dbReference>
<reference evidence="6" key="2">
    <citation type="submission" date="2020-09" db="EMBL/GenBank/DDBJ databases">
        <authorList>
            <person name="Sun Q."/>
            <person name="Sedlacek I."/>
        </authorList>
    </citation>
    <scope>NUCLEOTIDE SEQUENCE</scope>
    <source>
        <strain evidence="6">CCM 7897</strain>
    </source>
</reference>
<comment type="similarity">
    <text evidence="2">Belongs to the bacterial solute-binding protein 5 family.</text>
</comment>
<evidence type="ECO:0000256" key="2">
    <source>
        <dbReference type="ARBA" id="ARBA00005695"/>
    </source>
</evidence>
<feature type="domain" description="Solute-binding protein family 5" evidence="5">
    <location>
        <begin position="78"/>
        <end position="428"/>
    </location>
</feature>
<dbReference type="Gene3D" id="3.10.105.10">
    <property type="entry name" value="Dipeptide-binding Protein, Domain 3"/>
    <property type="match status" value="1"/>
</dbReference>
<gene>
    <name evidence="6" type="ORF">GCM10007301_32940</name>
</gene>
<proteinExistence type="inferred from homology"/>
<name>A0A917FDF2_9HYPH</name>
<dbReference type="InterPro" id="IPR030678">
    <property type="entry name" value="Peptide/Ni-bd"/>
</dbReference>
<dbReference type="GO" id="GO:1904680">
    <property type="term" value="F:peptide transmembrane transporter activity"/>
    <property type="evidence" value="ECO:0007669"/>
    <property type="project" value="TreeGrafter"/>
</dbReference>
<sequence>MTGQLRRLLVPSISAFLALAALPGAALAQQPKEGGRANVVIQPEPPGLMLGILQNAPTQMVSGNIYEGLLRYDEKLNPKGQLATSWTISEDGKTYTFKLQKGVKWHDGKPFTAADVVFTADVFLRKTNPRTRASLAYVDTIIAPDDETVVFQLKQPFGPFIRMFEVGTMPIVPKHIYEGTDFLTNPANNTPIGTGPFKFAEWSKGAFIKLVKNPDYYEKGKPHLDEIYWHVIPDAAARSVAFETGKVDILPGGSVENFDVPRLAKTKNACITDKGWEFLAPQSWLWFNHRGGLTADVRFRKAVSYAIDRDFAREALWNGLGSVSTGPFAQSTAFRDEKALVKYPYDPAKAKALLKEMGYKGETVRFTPMPYGETWLRWAEAIKQNLEDVGIKVDMVNTDVAGWNKKLGDWDFDISITFLYQYGDPALGVSRAYVSSNIAHGSPFNNVGGYSNPEVDKLFADGATAFPDSARQTIYSAVQKKLSEDAVYAWLIDLKFPTITHCNVKNLITTGIGVNDGFKDAWIE</sequence>
<comment type="caution">
    <text evidence="6">The sequence shown here is derived from an EMBL/GenBank/DDBJ whole genome shotgun (WGS) entry which is preliminary data.</text>
</comment>
<organism evidence="6 7">
    <name type="scientific">Azorhizobium oxalatiphilum</name>
    <dbReference type="NCBI Taxonomy" id="980631"/>
    <lineage>
        <taxon>Bacteria</taxon>
        <taxon>Pseudomonadati</taxon>
        <taxon>Pseudomonadota</taxon>
        <taxon>Alphaproteobacteria</taxon>
        <taxon>Hyphomicrobiales</taxon>
        <taxon>Xanthobacteraceae</taxon>
        <taxon>Azorhizobium</taxon>
    </lineage>
</organism>
<dbReference type="AlphaFoldDB" id="A0A917FDF2"/>
<dbReference type="Proteomes" id="UP000606044">
    <property type="component" value="Unassembled WGS sequence"/>
</dbReference>
<evidence type="ECO:0000256" key="4">
    <source>
        <dbReference type="SAM" id="SignalP"/>
    </source>
</evidence>
<dbReference type="RefSeq" id="WP_188580473.1">
    <property type="nucleotide sequence ID" value="NZ_BMCT01000004.1"/>
</dbReference>
<keyword evidence="7" id="KW-1185">Reference proteome</keyword>
<comment type="subcellular location">
    <subcellularLocation>
        <location evidence="1">Periplasm</location>
    </subcellularLocation>
</comment>
<dbReference type="PIRSF" id="PIRSF002741">
    <property type="entry name" value="MppA"/>
    <property type="match status" value="1"/>
</dbReference>
<evidence type="ECO:0000313" key="6">
    <source>
        <dbReference type="EMBL" id="GGF70598.1"/>
    </source>
</evidence>
<feature type="signal peptide" evidence="4">
    <location>
        <begin position="1"/>
        <end position="28"/>
    </location>
</feature>